<dbReference type="GO" id="GO:0000725">
    <property type="term" value="P:recombinational repair"/>
    <property type="evidence" value="ECO:0007669"/>
    <property type="project" value="TreeGrafter"/>
</dbReference>
<dbReference type="InterPro" id="IPR014017">
    <property type="entry name" value="DNA_helicase_UvrD-like_C"/>
</dbReference>
<dbReference type="Pfam" id="PF00580">
    <property type="entry name" value="UvrD-helicase"/>
    <property type="match status" value="1"/>
</dbReference>
<keyword evidence="2" id="KW-0547">Nucleotide-binding</keyword>
<sequence length="561" mass="64441">GKTLTLTRRIQYLVQEQHVTPHEILALTFTRAARYELKNRTSEELPDSIAIPPRISTLHSFALSQLLRNAPIITFVPRPLRIADDWEERYIIEEDLKRILNLNKIKDVRTKFHQLSADWETLNAEKDNWETEYHDPQFLSAWRKHRETYGYMLRSELVYQLKKSIEQNPDFTLEQLYKHILIDEYQDLNRCDLEVIKMLTTSGVYIYATGDDDQSIYGFRFAYPQGIRMFSQDYSPCEVLPLENCMRCGDNILQIALFVARLDVSRLEKPIRAYNTEQPGEVHLLNFPDQSEEAQCIAQICKHLIEVVGIAPKNILILTRTDRYGVFSSVLKEALTIANVPVATQADVDNSLDQDEGRIFLSFLRLLVNPRDHLAWLTILKIRNNSIGDQTISKIYDFAVAKGFTFINALVEIINSPGLLSINENILQREYESINNTISQFRGVDTNTSEELTHFIANIADTIIENQDLRKEATSYLQSIVTVSEITNLRDLLSTISTSLSDKEQDIDINSVNIMTMHKAKGLTAEAVFIVGAEDEYLPGDQIGEEKEGDERRLLYVSLTR</sequence>
<dbReference type="GO" id="GO:0043138">
    <property type="term" value="F:3'-5' DNA helicase activity"/>
    <property type="evidence" value="ECO:0007669"/>
    <property type="project" value="UniProtKB-EC"/>
</dbReference>
<evidence type="ECO:0000256" key="1">
    <source>
        <dbReference type="ARBA" id="ARBA00009922"/>
    </source>
</evidence>
<dbReference type="InterPro" id="IPR000212">
    <property type="entry name" value="DNA_helicase_UvrD/REP"/>
</dbReference>
<feature type="non-terminal residue" evidence="13">
    <location>
        <position position="561"/>
    </location>
</feature>
<evidence type="ECO:0000256" key="3">
    <source>
        <dbReference type="ARBA" id="ARBA00022801"/>
    </source>
</evidence>
<dbReference type="GO" id="GO:0005524">
    <property type="term" value="F:ATP binding"/>
    <property type="evidence" value="ECO:0007669"/>
    <property type="project" value="UniProtKB-KW"/>
</dbReference>
<feature type="non-terminal residue" evidence="13">
    <location>
        <position position="1"/>
    </location>
</feature>
<dbReference type="Gene3D" id="1.10.10.160">
    <property type="match status" value="1"/>
</dbReference>
<keyword evidence="3" id="KW-0378">Hydrolase</keyword>
<dbReference type="InterPro" id="IPR013986">
    <property type="entry name" value="DExx_box_DNA_helicase_dom_sf"/>
</dbReference>
<dbReference type="EMBL" id="BART01005860">
    <property type="protein sequence ID" value="GAG54591.1"/>
    <property type="molecule type" value="Genomic_DNA"/>
</dbReference>
<keyword evidence="5" id="KW-0067">ATP-binding</keyword>
<comment type="catalytic activity">
    <reaction evidence="10">
        <text>ATP + H2O = ADP + phosphate + H(+)</text>
        <dbReference type="Rhea" id="RHEA:13065"/>
        <dbReference type="ChEBI" id="CHEBI:15377"/>
        <dbReference type="ChEBI" id="CHEBI:15378"/>
        <dbReference type="ChEBI" id="CHEBI:30616"/>
        <dbReference type="ChEBI" id="CHEBI:43474"/>
        <dbReference type="ChEBI" id="CHEBI:456216"/>
        <dbReference type="EC" id="5.6.2.4"/>
    </reaction>
</comment>
<keyword evidence="6" id="KW-0238">DNA-binding</keyword>
<comment type="catalytic activity">
    <reaction evidence="8">
        <text>Couples ATP hydrolysis with the unwinding of duplex DNA by translocating in the 3'-5' direction.</text>
        <dbReference type="EC" id="5.6.2.4"/>
    </reaction>
</comment>
<dbReference type="EC" id="5.6.2.4" evidence="9"/>
<proteinExistence type="inferred from homology"/>
<evidence type="ECO:0000256" key="6">
    <source>
        <dbReference type="ARBA" id="ARBA00023125"/>
    </source>
</evidence>
<dbReference type="SUPFAM" id="SSF52540">
    <property type="entry name" value="P-loop containing nucleoside triphosphate hydrolases"/>
    <property type="match status" value="1"/>
</dbReference>
<dbReference type="GO" id="GO:0003677">
    <property type="term" value="F:DNA binding"/>
    <property type="evidence" value="ECO:0007669"/>
    <property type="project" value="UniProtKB-KW"/>
</dbReference>
<keyword evidence="4" id="KW-0347">Helicase</keyword>
<organism evidence="13">
    <name type="scientific">marine sediment metagenome</name>
    <dbReference type="NCBI Taxonomy" id="412755"/>
    <lineage>
        <taxon>unclassified sequences</taxon>
        <taxon>metagenomes</taxon>
        <taxon>ecological metagenomes</taxon>
    </lineage>
</organism>
<dbReference type="PROSITE" id="PS51198">
    <property type="entry name" value="UVRD_HELICASE_ATP_BIND"/>
    <property type="match status" value="1"/>
</dbReference>
<evidence type="ECO:0000256" key="4">
    <source>
        <dbReference type="ARBA" id="ARBA00022806"/>
    </source>
</evidence>
<accession>X1A2U5</accession>
<evidence type="ECO:0000313" key="13">
    <source>
        <dbReference type="EMBL" id="GAG54591.1"/>
    </source>
</evidence>
<reference evidence="13" key="1">
    <citation type="journal article" date="2014" name="Front. Microbiol.">
        <title>High frequency of phylogenetically diverse reductive dehalogenase-homologous genes in deep subseafloor sedimentary metagenomes.</title>
        <authorList>
            <person name="Kawai M."/>
            <person name="Futagami T."/>
            <person name="Toyoda A."/>
            <person name="Takaki Y."/>
            <person name="Nishi S."/>
            <person name="Hori S."/>
            <person name="Arai W."/>
            <person name="Tsubouchi T."/>
            <person name="Morono Y."/>
            <person name="Uchiyama I."/>
            <person name="Ito T."/>
            <person name="Fujiyama A."/>
            <person name="Inagaki F."/>
            <person name="Takami H."/>
        </authorList>
    </citation>
    <scope>NUCLEOTIDE SEQUENCE</scope>
    <source>
        <strain evidence="13">Expedition CK06-06</strain>
    </source>
</reference>
<gene>
    <name evidence="13" type="ORF">S01H4_13285</name>
</gene>
<evidence type="ECO:0000259" key="11">
    <source>
        <dbReference type="PROSITE" id="PS51198"/>
    </source>
</evidence>
<dbReference type="InterPro" id="IPR027417">
    <property type="entry name" value="P-loop_NTPase"/>
</dbReference>
<dbReference type="PANTHER" id="PTHR11070:SF2">
    <property type="entry name" value="ATP-DEPENDENT DNA HELICASE SRS2"/>
    <property type="match status" value="1"/>
</dbReference>
<evidence type="ECO:0000256" key="5">
    <source>
        <dbReference type="ARBA" id="ARBA00022840"/>
    </source>
</evidence>
<evidence type="ECO:0000256" key="2">
    <source>
        <dbReference type="ARBA" id="ARBA00022741"/>
    </source>
</evidence>
<evidence type="ECO:0000256" key="7">
    <source>
        <dbReference type="ARBA" id="ARBA00023235"/>
    </source>
</evidence>
<feature type="domain" description="UvrD-like helicase ATP-binding" evidence="11">
    <location>
        <begin position="1"/>
        <end position="249"/>
    </location>
</feature>
<name>X1A2U5_9ZZZZ</name>
<comment type="caution">
    <text evidence="13">The sequence shown here is derived from an EMBL/GenBank/DDBJ whole genome shotgun (WGS) entry which is preliminary data.</text>
</comment>
<dbReference type="PANTHER" id="PTHR11070">
    <property type="entry name" value="UVRD / RECB / PCRA DNA HELICASE FAMILY MEMBER"/>
    <property type="match status" value="1"/>
</dbReference>
<dbReference type="PROSITE" id="PS51217">
    <property type="entry name" value="UVRD_HELICASE_CTER"/>
    <property type="match status" value="1"/>
</dbReference>
<dbReference type="AlphaFoldDB" id="X1A2U5"/>
<evidence type="ECO:0000259" key="12">
    <source>
        <dbReference type="PROSITE" id="PS51217"/>
    </source>
</evidence>
<keyword evidence="7" id="KW-0413">Isomerase</keyword>
<comment type="similarity">
    <text evidence="1">Belongs to the helicase family. UvrD subfamily.</text>
</comment>
<evidence type="ECO:0000256" key="8">
    <source>
        <dbReference type="ARBA" id="ARBA00034617"/>
    </source>
</evidence>
<dbReference type="InterPro" id="IPR014016">
    <property type="entry name" value="UvrD-like_ATP-bd"/>
</dbReference>
<evidence type="ECO:0000256" key="10">
    <source>
        <dbReference type="ARBA" id="ARBA00048988"/>
    </source>
</evidence>
<dbReference type="Gene3D" id="1.10.486.10">
    <property type="entry name" value="PCRA, domain 4"/>
    <property type="match status" value="1"/>
</dbReference>
<evidence type="ECO:0000256" key="9">
    <source>
        <dbReference type="ARBA" id="ARBA00034808"/>
    </source>
</evidence>
<dbReference type="GO" id="GO:0016787">
    <property type="term" value="F:hydrolase activity"/>
    <property type="evidence" value="ECO:0007669"/>
    <property type="project" value="UniProtKB-KW"/>
</dbReference>
<dbReference type="CDD" id="cd17932">
    <property type="entry name" value="DEXQc_UvrD"/>
    <property type="match status" value="1"/>
</dbReference>
<dbReference type="Pfam" id="PF13361">
    <property type="entry name" value="UvrD_C"/>
    <property type="match status" value="1"/>
</dbReference>
<protein>
    <recommendedName>
        <fullName evidence="9">DNA 3'-5' helicase</fullName>
        <ecNumber evidence="9">5.6.2.4</ecNumber>
    </recommendedName>
</protein>
<dbReference type="Gene3D" id="3.40.50.300">
    <property type="entry name" value="P-loop containing nucleotide triphosphate hydrolases"/>
    <property type="match status" value="2"/>
</dbReference>
<feature type="domain" description="UvrD-like helicase C-terminal" evidence="12">
    <location>
        <begin position="250"/>
        <end position="522"/>
    </location>
</feature>